<dbReference type="EMBL" id="JAMZEE010000007">
    <property type="protein sequence ID" value="MCR6507404.1"/>
    <property type="molecule type" value="Genomic_DNA"/>
</dbReference>
<dbReference type="RefSeq" id="WP_257939978.1">
    <property type="nucleotide sequence ID" value="NZ_JAMZEE010000007.1"/>
</dbReference>
<protein>
    <submittedName>
        <fullName evidence="6">DUF86 domain-containing protein</fullName>
    </submittedName>
</protein>
<keyword evidence="2" id="KW-1277">Toxin-antitoxin system</keyword>
<dbReference type="AlphaFoldDB" id="A0A9X2SUT5"/>
<dbReference type="PANTHER" id="PTHR34139:SF1">
    <property type="entry name" value="RNASE MJ1380-RELATED"/>
    <property type="match status" value="1"/>
</dbReference>
<dbReference type="Proteomes" id="UP001143810">
    <property type="component" value="Unassembled WGS sequence"/>
</dbReference>
<dbReference type="GO" id="GO:0110001">
    <property type="term" value="C:toxin-antitoxin complex"/>
    <property type="evidence" value="ECO:0007669"/>
    <property type="project" value="InterPro"/>
</dbReference>
<dbReference type="Pfam" id="PF01934">
    <property type="entry name" value="HepT-like"/>
    <property type="match status" value="1"/>
</dbReference>
<evidence type="ECO:0000256" key="4">
    <source>
        <dbReference type="ARBA" id="ARBA00022741"/>
    </source>
</evidence>
<sequence length="261" mass="29986">MESLSLYKREVALGILKQIEQAIIRLQERTVNIHSVDDFLLSPAGMEKLDAVCMLLIAIGESLKGFDKVTEKKVLINYPQIPWSNVMGVRDIIAHHYFNIDAEEIFGIVHGELSSLLEAIRYLIQELSCSVITSGTNEVYKDKLNAVEWKKKCEEIKRRDNYRCVNCQNQVLIELDGIDDLERYLGEIELKNFGIIKNVFQQRENIFNDRSGLTVHEEHELITKEKCSSLDDYGLFLYEMKKNIPCPFAPVNVLFSALTLI</sequence>
<comment type="caution">
    <text evidence="6">The sequence shown here is derived from an EMBL/GenBank/DDBJ whole genome shotgun (WGS) entry which is preliminary data.</text>
</comment>
<dbReference type="InterPro" id="IPR051813">
    <property type="entry name" value="HepT_RNase_toxin"/>
</dbReference>
<evidence type="ECO:0000256" key="5">
    <source>
        <dbReference type="ARBA" id="ARBA00022801"/>
    </source>
</evidence>
<keyword evidence="5" id="KW-0378">Hydrolase</keyword>
<keyword evidence="4" id="KW-0547">Nucleotide-binding</keyword>
<keyword evidence="1" id="KW-0597">Phosphoprotein</keyword>
<organism evidence="6 7">
    <name type="scientific">Bacteroides muris</name>
    <name type="common">ex Fokt et al. 2023</name>
    <dbReference type="NCBI Taxonomy" id="2937417"/>
    <lineage>
        <taxon>Bacteria</taxon>
        <taxon>Pseudomonadati</taxon>
        <taxon>Bacteroidota</taxon>
        <taxon>Bacteroidia</taxon>
        <taxon>Bacteroidales</taxon>
        <taxon>Bacteroidaceae</taxon>
        <taxon>Bacteroides</taxon>
    </lineage>
</organism>
<keyword evidence="3" id="KW-0540">Nuclease</keyword>
<accession>A0A9X2SUT5</accession>
<dbReference type="InterPro" id="IPR008201">
    <property type="entry name" value="HepT-like"/>
</dbReference>
<dbReference type="GO" id="GO:0000166">
    <property type="term" value="F:nucleotide binding"/>
    <property type="evidence" value="ECO:0007669"/>
    <property type="project" value="UniProtKB-KW"/>
</dbReference>
<evidence type="ECO:0000313" key="7">
    <source>
        <dbReference type="Proteomes" id="UP001143810"/>
    </source>
</evidence>
<dbReference type="PANTHER" id="PTHR34139">
    <property type="entry name" value="UPF0331 PROTEIN MJ0127"/>
    <property type="match status" value="1"/>
</dbReference>
<proteinExistence type="predicted"/>
<evidence type="ECO:0000256" key="1">
    <source>
        <dbReference type="ARBA" id="ARBA00022553"/>
    </source>
</evidence>
<dbReference type="GO" id="GO:0016787">
    <property type="term" value="F:hydrolase activity"/>
    <property type="evidence" value="ECO:0007669"/>
    <property type="project" value="UniProtKB-KW"/>
</dbReference>
<evidence type="ECO:0000313" key="6">
    <source>
        <dbReference type="EMBL" id="MCR6507404.1"/>
    </source>
</evidence>
<evidence type="ECO:0000256" key="3">
    <source>
        <dbReference type="ARBA" id="ARBA00022722"/>
    </source>
</evidence>
<reference evidence="6" key="1">
    <citation type="journal article" date="2022" name="Arch. Microbiol.">
        <title>Bacteroides muris sp. nov. isolated from the cecum of wild-derived house mice.</title>
        <authorList>
            <person name="Fokt H."/>
            <person name="Unni R."/>
            <person name="Repnik U."/>
            <person name="Schmitz R.A."/>
            <person name="Bramkamp M."/>
            <person name="Baines J.F."/>
            <person name="Unterweger D."/>
        </authorList>
    </citation>
    <scope>NUCLEOTIDE SEQUENCE</scope>
    <source>
        <strain evidence="6">KH569_7</strain>
    </source>
</reference>
<evidence type="ECO:0000256" key="2">
    <source>
        <dbReference type="ARBA" id="ARBA00022649"/>
    </source>
</evidence>
<dbReference type="GO" id="GO:0004540">
    <property type="term" value="F:RNA nuclease activity"/>
    <property type="evidence" value="ECO:0007669"/>
    <property type="project" value="InterPro"/>
</dbReference>
<name>A0A9X2SUT5_9BACE</name>
<reference evidence="6" key="2">
    <citation type="submission" date="2022-04" db="EMBL/GenBank/DDBJ databases">
        <authorList>
            <person name="Fokt H."/>
            <person name="Baines J."/>
        </authorList>
    </citation>
    <scope>NUCLEOTIDE SEQUENCE</scope>
    <source>
        <strain evidence="6">KH569_7</strain>
    </source>
</reference>
<gene>
    <name evidence="6" type="ORF">M1B78_04230</name>
</gene>